<keyword evidence="1" id="KW-0472">Membrane</keyword>
<feature type="domain" description="DUF4350" evidence="2">
    <location>
        <begin position="44"/>
        <end position="218"/>
    </location>
</feature>
<evidence type="ECO:0000256" key="1">
    <source>
        <dbReference type="SAM" id="Phobius"/>
    </source>
</evidence>
<dbReference type="InterPro" id="IPR029062">
    <property type="entry name" value="Class_I_gatase-like"/>
</dbReference>
<gene>
    <name evidence="3" type="ORF">HRJ53_13755</name>
</gene>
<dbReference type="Proteomes" id="UP000567293">
    <property type="component" value="Unassembled WGS sequence"/>
</dbReference>
<evidence type="ECO:0000313" key="3">
    <source>
        <dbReference type="EMBL" id="MBA0086059.1"/>
    </source>
</evidence>
<protein>
    <submittedName>
        <fullName evidence="3">DUF4350 domain-containing protein</fullName>
    </submittedName>
</protein>
<dbReference type="Pfam" id="PF14258">
    <property type="entry name" value="DUF4350"/>
    <property type="match status" value="1"/>
</dbReference>
<comment type="caution">
    <text evidence="3">The sequence shown here is derived from an EMBL/GenBank/DDBJ whole genome shotgun (WGS) entry which is preliminary data.</text>
</comment>
<dbReference type="SUPFAM" id="SSF52317">
    <property type="entry name" value="Class I glutamine amidotransferase-like"/>
    <property type="match status" value="1"/>
</dbReference>
<keyword evidence="1" id="KW-0812">Transmembrane</keyword>
<feature type="transmembrane region" description="Helical" evidence="1">
    <location>
        <begin position="12"/>
        <end position="30"/>
    </location>
</feature>
<dbReference type="AlphaFoldDB" id="A0A7V8NR85"/>
<sequence length="391" mass="42780">MPRGLDSADRKLLIGAGILLVGLILVSTLISPARNSGGASFPSSYSTAWDGAKAAFLLLQESGYRVERWELSPNDLDEDSAREVLIFAEPLLPPTSDEKARIQSFLRHGGRVVASGFSAASLLPEAERFAPADEYEDKVQFPALLPSPLIEHAPEISMVSPKDWKTARASHLVIYGNKDTAAVLTYRVGAGQVIWWGSDTPLINGGISDPGNLALFLNSVAPSHDKRILWDEYFHGARGSLWAYFAKTPLPWGMLQVGLAFLAIMATYSRRNGPIRMPAKVSRLSPLEFVETLGDLYSSAHAGSTAVQIMFQRLRFLLTRQLGLPVNVPAAELASSTSKELGWKEEALRETFVQAEQAATSLQLDDRESLALAQELFDYIARLEPGRSKKT</sequence>
<dbReference type="EMBL" id="JACDQQ010001335">
    <property type="protein sequence ID" value="MBA0086059.1"/>
    <property type="molecule type" value="Genomic_DNA"/>
</dbReference>
<name>A0A7V8NR85_9BACT</name>
<reference evidence="3" key="1">
    <citation type="submission" date="2020-06" db="EMBL/GenBank/DDBJ databases">
        <title>Legume-microbial interactions unlock mineral nutrients during tropical forest succession.</title>
        <authorList>
            <person name="Epihov D.Z."/>
        </authorList>
    </citation>
    <scope>NUCLEOTIDE SEQUENCE [LARGE SCALE GENOMIC DNA]</scope>
    <source>
        <strain evidence="3">Pan2503</strain>
    </source>
</reference>
<evidence type="ECO:0000313" key="4">
    <source>
        <dbReference type="Proteomes" id="UP000567293"/>
    </source>
</evidence>
<keyword evidence="1" id="KW-1133">Transmembrane helix</keyword>
<keyword evidence="4" id="KW-1185">Reference proteome</keyword>
<evidence type="ECO:0000259" key="2">
    <source>
        <dbReference type="Pfam" id="PF14258"/>
    </source>
</evidence>
<organism evidence="3 4">
    <name type="scientific">Candidatus Acidiferrum panamense</name>
    <dbReference type="NCBI Taxonomy" id="2741543"/>
    <lineage>
        <taxon>Bacteria</taxon>
        <taxon>Pseudomonadati</taxon>
        <taxon>Acidobacteriota</taxon>
        <taxon>Terriglobia</taxon>
        <taxon>Candidatus Acidiferrales</taxon>
        <taxon>Candidatus Acidiferrum</taxon>
    </lineage>
</organism>
<accession>A0A7V8NR85</accession>
<dbReference type="InterPro" id="IPR025646">
    <property type="entry name" value="DUF4350"/>
</dbReference>
<proteinExistence type="predicted"/>